<sequence>MFGTVIIDAYRREEALEMANAIDDLCSPRDNYGWASAGIYCFWDYYAEAVLYIGLAGDLAERFKQHNGILPVKEGSKQKQIEDYFSKNERLGYTIFVQSPLSQPLVHRNRKGYEKFAQEQNSPIEDMMSEQGRDDIKRVEGILIEAFRRKFGHFPPWNNMGGSTAGQAIVMENNINIVKSFCQPDNYALNPIVSRSTIRELSKNPEWAWYENYLHAARMNLLMLGMEYYEALEFVNKNDTLGTYKRMKESGYLGKRLIV</sequence>
<reference evidence="1" key="1">
    <citation type="submission" date="2020-08" db="EMBL/GenBank/DDBJ databases">
        <title>Genome public.</title>
        <authorList>
            <person name="Liu C."/>
            <person name="Sun Q."/>
        </authorList>
    </citation>
    <scope>NUCLEOTIDE SEQUENCE</scope>
    <source>
        <strain evidence="1">NSJ-55</strain>
    </source>
</reference>
<dbReference type="EMBL" id="JACOPF010000001">
    <property type="protein sequence ID" value="MBC5687909.1"/>
    <property type="molecule type" value="Genomic_DNA"/>
</dbReference>
<evidence type="ECO:0000313" key="1">
    <source>
        <dbReference type="EMBL" id="MBC5687909.1"/>
    </source>
</evidence>
<evidence type="ECO:0008006" key="3">
    <source>
        <dbReference type="Google" id="ProtNLM"/>
    </source>
</evidence>
<accession>A0A923LH42</accession>
<comment type="caution">
    <text evidence="1">The sequence shown here is derived from an EMBL/GenBank/DDBJ whole genome shotgun (WGS) entry which is preliminary data.</text>
</comment>
<organism evidence="1 2">
    <name type="scientific">Mediterraneibacter hominis</name>
    <dbReference type="NCBI Taxonomy" id="2763054"/>
    <lineage>
        <taxon>Bacteria</taxon>
        <taxon>Bacillati</taxon>
        <taxon>Bacillota</taxon>
        <taxon>Clostridia</taxon>
        <taxon>Lachnospirales</taxon>
        <taxon>Lachnospiraceae</taxon>
        <taxon>Mediterraneibacter</taxon>
    </lineage>
</organism>
<protein>
    <recommendedName>
        <fullName evidence="3">GIY-YIG nuclease family protein</fullName>
    </recommendedName>
</protein>
<gene>
    <name evidence="1" type="ORF">H8S37_03005</name>
</gene>
<proteinExistence type="predicted"/>
<dbReference type="AlphaFoldDB" id="A0A923LH42"/>
<dbReference type="RefSeq" id="WP_186874562.1">
    <property type="nucleotide sequence ID" value="NZ_JACOPF010000001.1"/>
</dbReference>
<dbReference type="Proteomes" id="UP000652477">
    <property type="component" value="Unassembled WGS sequence"/>
</dbReference>
<evidence type="ECO:0000313" key="2">
    <source>
        <dbReference type="Proteomes" id="UP000652477"/>
    </source>
</evidence>
<name>A0A923LH42_9FIRM</name>
<keyword evidence="2" id="KW-1185">Reference proteome</keyword>